<dbReference type="Proteomes" id="UP000000488">
    <property type="component" value="Chromosome"/>
</dbReference>
<dbReference type="KEGG" id="mfu:LILAB_28895"/>
<sequence length="59" mass="6425">MARGSPQRLLHLLLFLRAAPASSAPGEVGFEVHSFLGLEFAVEVRIEQPFEVLAVHGAR</sequence>
<organism evidence="2 3">
    <name type="scientific">Myxococcus fulvus (strain ATCC BAA-855 / HW-1)</name>
    <dbReference type="NCBI Taxonomy" id="483219"/>
    <lineage>
        <taxon>Bacteria</taxon>
        <taxon>Pseudomonadati</taxon>
        <taxon>Myxococcota</taxon>
        <taxon>Myxococcia</taxon>
        <taxon>Myxococcales</taxon>
        <taxon>Cystobacterineae</taxon>
        <taxon>Myxococcaceae</taxon>
        <taxon>Myxococcus</taxon>
    </lineage>
</organism>
<protein>
    <submittedName>
        <fullName evidence="2">Uncharacterized protein</fullName>
    </submittedName>
</protein>
<dbReference type="EMBL" id="CP002830">
    <property type="protein sequence ID" value="AEI67660.1"/>
    <property type="molecule type" value="Genomic_DNA"/>
</dbReference>
<dbReference type="AlphaFoldDB" id="F8CKA4"/>
<evidence type="ECO:0000313" key="3">
    <source>
        <dbReference type="Proteomes" id="UP000000488"/>
    </source>
</evidence>
<name>F8CKA4_MYXFH</name>
<gene>
    <name evidence="2" type="ordered locus">LILAB_28895</name>
</gene>
<proteinExistence type="predicted"/>
<reference evidence="2 3" key="1">
    <citation type="journal article" date="2011" name="J. Bacteriol.">
        <title>Genome sequence of the halotolerant marine bacterium Myxococcus fulvus HW-1.</title>
        <authorList>
            <person name="Li Z.F."/>
            <person name="Li X."/>
            <person name="Liu H."/>
            <person name="Liu X."/>
            <person name="Han K."/>
            <person name="Wu Z.H."/>
            <person name="Hu W."/>
            <person name="Li F.F."/>
            <person name="Li Y.Z."/>
        </authorList>
    </citation>
    <scope>NUCLEOTIDE SEQUENCE [LARGE SCALE GENOMIC DNA]</scope>
    <source>
        <strain evidence="3">ATCC BAA-855 / HW-1</strain>
    </source>
</reference>
<evidence type="ECO:0000313" key="2">
    <source>
        <dbReference type="EMBL" id="AEI67660.1"/>
    </source>
</evidence>
<feature type="signal peptide" evidence="1">
    <location>
        <begin position="1"/>
        <end position="23"/>
    </location>
</feature>
<evidence type="ECO:0000256" key="1">
    <source>
        <dbReference type="SAM" id="SignalP"/>
    </source>
</evidence>
<accession>F8CKA4</accession>
<dbReference type="HOGENOM" id="CLU_2955746_0_0_7"/>
<keyword evidence="1" id="KW-0732">Signal</keyword>
<feature type="chain" id="PRO_5003368624" evidence="1">
    <location>
        <begin position="24"/>
        <end position="59"/>
    </location>
</feature>